<feature type="domain" description="Reverse transcriptase Ty1/copia-type" evidence="2">
    <location>
        <begin position="79"/>
        <end position="177"/>
    </location>
</feature>
<protein>
    <submittedName>
        <fullName evidence="3">Retrovirus-related Pol polyprotein from transposon TNT 1-94</fullName>
    </submittedName>
</protein>
<evidence type="ECO:0000256" key="1">
    <source>
        <dbReference type="SAM" id="MobiDB-lite"/>
    </source>
</evidence>
<dbReference type="SUPFAM" id="SSF56672">
    <property type="entry name" value="DNA/RNA polymerases"/>
    <property type="match status" value="1"/>
</dbReference>
<organism evidence="3">
    <name type="scientific">Sesamum radiatum</name>
    <name type="common">Black benniseed</name>
    <dbReference type="NCBI Taxonomy" id="300843"/>
    <lineage>
        <taxon>Eukaryota</taxon>
        <taxon>Viridiplantae</taxon>
        <taxon>Streptophyta</taxon>
        <taxon>Embryophyta</taxon>
        <taxon>Tracheophyta</taxon>
        <taxon>Spermatophyta</taxon>
        <taxon>Magnoliopsida</taxon>
        <taxon>eudicotyledons</taxon>
        <taxon>Gunneridae</taxon>
        <taxon>Pentapetalae</taxon>
        <taxon>asterids</taxon>
        <taxon>lamiids</taxon>
        <taxon>Lamiales</taxon>
        <taxon>Pedaliaceae</taxon>
        <taxon>Sesamum</taxon>
    </lineage>
</organism>
<reference evidence="3" key="2">
    <citation type="journal article" date="2024" name="Plant">
        <title>Genomic evolution and insights into agronomic trait innovations of Sesamum species.</title>
        <authorList>
            <person name="Miao H."/>
            <person name="Wang L."/>
            <person name="Qu L."/>
            <person name="Liu H."/>
            <person name="Sun Y."/>
            <person name="Le M."/>
            <person name="Wang Q."/>
            <person name="Wei S."/>
            <person name="Zheng Y."/>
            <person name="Lin W."/>
            <person name="Duan Y."/>
            <person name="Cao H."/>
            <person name="Xiong S."/>
            <person name="Wang X."/>
            <person name="Wei L."/>
            <person name="Li C."/>
            <person name="Ma Q."/>
            <person name="Ju M."/>
            <person name="Zhao R."/>
            <person name="Li G."/>
            <person name="Mu C."/>
            <person name="Tian Q."/>
            <person name="Mei H."/>
            <person name="Zhang T."/>
            <person name="Gao T."/>
            <person name="Zhang H."/>
        </authorList>
    </citation>
    <scope>NUCLEOTIDE SEQUENCE</scope>
    <source>
        <strain evidence="3">G02</strain>
    </source>
</reference>
<dbReference type="AlphaFoldDB" id="A0AAW2S195"/>
<feature type="compositionally biased region" description="Polar residues" evidence="1">
    <location>
        <begin position="17"/>
        <end position="38"/>
    </location>
</feature>
<comment type="caution">
    <text evidence="3">The sequence shown here is derived from an EMBL/GenBank/DDBJ whole genome shotgun (WGS) entry which is preliminary data.</text>
</comment>
<name>A0AAW2S195_SESRA</name>
<sequence length="330" mass="37120">MEFLEFDSLSKSGALTSLKKSISPTPQNLPETPTTLSEMNPEPTDEIQLENQQPSVKSIAPLQVCARKRVPISVPMQIHESEPVRVLLSLAVNFGWSVQQFDVKNAFFYGDLEEEVYMEPPSGFDENFSGNKVCRLKKELYGLKQSPRAWFGRFTKTMLAMGYTQSQGDHTLFAKHSATVAYSKHGIFLSQRKNVLDLLKKTGTLGCIAYAISIVSQFTHDPKERHLQAVHRILRYLKATPRRGILFKKGKELALEAYTDADYAGSIIDGRPTSGYCTFLGGNLVTWRSKKQPVVAQSSAEAEFRAMVHEICELLWLKIILDDIRVKGKD</sequence>
<dbReference type="PANTHER" id="PTHR11439">
    <property type="entry name" value="GAG-POL-RELATED RETROTRANSPOSON"/>
    <property type="match status" value="1"/>
</dbReference>
<dbReference type="InterPro" id="IPR043502">
    <property type="entry name" value="DNA/RNA_pol_sf"/>
</dbReference>
<proteinExistence type="predicted"/>
<feature type="region of interest" description="Disordered" evidence="1">
    <location>
        <begin position="17"/>
        <end position="43"/>
    </location>
</feature>
<dbReference type="PANTHER" id="PTHR11439:SF470">
    <property type="entry name" value="CYSTEINE-RICH RLK (RECEPTOR-LIKE PROTEIN KINASE) 8"/>
    <property type="match status" value="1"/>
</dbReference>
<reference evidence="3" key="1">
    <citation type="submission" date="2020-06" db="EMBL/GenBank/DDBJ databases">
        <authorList>
            <person name="Li T."/>
            <person name="Hu X."/>
            <person name="Zhang T."/>
            <person name="Song X."/>
            <person name="Zhang H."/>
            <person name="Dai N."/>
            <person name="Sheng W."/>
            <person name="Hou X."/>
            <person name="Wei L."/>
        </authorList>
    </citation>
    <scope>NUCLEOTIDE SEQUENCE</scope>
    <source>
        <strain evidence="3">G02</strain>
        <tissue evidence="3">Leaf</tissue>
    </source>
</reference>
<dbReference type="CDD" id="cd09272">
    <property type="entry name" value="RNase_HI_RT_Ty1"/>
    <property type="match status" value="1"/>
</dbReference>
<dbReference type="EMBL" id="JACGWJ010000012">
    <property type="protein sequence ID" value="KAL0386245.1"/>
    <property type="molecule type" value="Genomic_DNA"/>
</dbReference>
<accession>A0AAW2S195</accession>
<dbReference type="Pfam" id="PF07727">
    <property type="entry name" value="RVT_2"/>
    <property type="match status" value="1"/>
</dbReference>
<evidence type="ECO:0000313" key="3">
    <source>
        <dbReference type="EMBL" id="KAL0386245.1"/>
    </source>
</evidence>
<dbReference type="InterPro" id="IPR013103">
    <property type="entry name" value="RVT_2"/>
</dbReference>
<gene>
    <name evidence="3" type="ORF">Sradi_3018800</name>
</gene>
<evidence type="ECO:0000259" key="2">
    <source>
        <dbReference type="Pfam" id="PF07727"/>
    </source>
</evidence>